<sequence length="253" mass="26552">MPPLPDLATCKKVGFIVPSSNTAVEPITQAIFQSLNSNIICIFTRIQVKTVGTDANSTSQFSTEAMVAAARLLADAEPDAIVWNGTSGMWVGTGIEADKQLAKAMQDATGIPCSTTTLATVEALQVCKTETIGIAVPYNQALTDMVTKFFTGLGYKVSNSARLEATPASNLEIAKSSAGDMRDVIKDAASGGEVKAVVVGCTNWPAAGLVEELEKAMDVVVVDSVIVTVWTGLRMAGYRGAVSGWGQLMAERL</sequence>
<evidence type="ECO:0000313" key="2">
    <source>
        <dbReference type="Proteomes" id="UP001324427"/>
    </source>
</evidence>
<organism evidence="1 2">
    <name type="scientific">Oleoguttula mirabilis</name>
    <dbReference type="NCBI Taxonomy" id="1507867"/>
    <lineage>
        <taxon>Eukaryota</taxon>
        <taxon>Fungi</taxon>
        <taxon>Dikarya</taxon>
        <taxon>Ascomycota</taxon>
        <taxon>Pezizomycotina</taxon>
        <taxon>Dothideomycetes</taxon>
        <taxon>Dothideomycetidae</taxon>
        <taxon>Mycosphaerellales</taxon>
        <taxon>Teratosphaeriaceae</taxon>
        <taxon>Oleoguttula</taxon>
    </lineage>
</organism>
<dbReference type="PIRSF" id="PIRSF015736">
    <property type="entry name" value="MI"/>
    <property type="match status" value="1"/>
</dbReference>
<accession>A0AAV9J6W3</accession>
<dbReference type="EMBL" id="JAVFHQ010000061">
    <property type="protein sequence ID" value="KAK4540788.1"/>
    <property type="molecule type" value="Genomic_DNA"/>
</dbReference>
<dbReference type="Gene3D" id="3.40.50.12500">
    <property type="match status" value="1"/>
</dbReference>
<reference evidence="1 2" key="1">
    <citation type="submission" date="2021-11" db="EMBL/GenBank/DDBJ databases">
        <title>Black yeast isolated from Biological Soil Crust.</title>
        <authorList>
            <person name="Kurbessoian T."/>
        </authorList>
    </citation>
    <scope>NUCLEOTIDE SEQUENCE [LARGE SCALE GENOMIC DNA]</scope>
    <source>
        <strain evidence="1 2">CCFEE 5522</strain>
    </source>
</reference>
<name>A0AAV9J6W3_9PEZI</name>
<dbReference type="InterPro" id="IPR026286">
    <property type="entry name" value="MaiA/AMDase"/>
</dbReference>
<comment type="caution">
    <text evidence="1">The sequence shown here is derived from an EMBL/GenBank/DDBJ whole genome shotgun (WGS) entry which is preliminary data.</text>
</comment>
<protein>
    <recommendedName>
        <fullName evidence="3">Asp/Glu racemase</fullName>
    </recommendedName>
</protein>
<dbReference type="AlphaFoldDB" id="A0AAV9J6W3"/>
<dbReference type="Pfam" id="PF17645">
    <property type="entry name" value="Amdase"/>
    <property type="match status" value="1"/>
</dbReference>
<keyword evidence="2" id="KW-1185">Reference proteome</keyword>
<evidence type="ECO:0000313" key="1">
    <source>
        <dbReference type="EMBL" id="KAK4540788.1"/>
    </source>
</evidence>
<gene>
    <name evidence="1" type="ORF">LTR36_008865</name>
</gene>
<dbReference type="PANTHER" id="PTHR40267:SF1">
    <property type="entry name" value="BLR3294 PROTEIN"/>
    <property type="match status" value="1"/>
</dbReference>
<proteinExistence type="predicted"/>
<dbReference type="InterPro" id="IPR053714">
    <property type="entry name" value="Iso_Racemase_Enz_sf"/>
</dbReference>
<evidence type="ECO:0008006" key="3">
    <source>
        <dbReference type="Google" id="ProtNLM"/>
    </source>
</evidence>
<dbReference type="Proteomes" id="UP001324427">
    <property type="component" value="Unassembled WGS sequence"/>
</dbReference>
<dbReference type="PANTHER" id="PTHR40267">
    <property type="entry name" value="BLR3294 PROTEIN"/>
    <property type="match status" value="1"/>
</dbReference>